<evidence type="ECO:0000259" key="10">
    <source>
        <dbReference type="Pfam" id="PF16212"/>
    </source>
</evidence>
<evidence type="ECO:0000256" key="3">
    <source>
        <dbReference type="ARBA" id="ARBA00022723"/>
    </source>
</evidence>
<keyword evidence="6 8" id="KW-1133">Transmembrane helix</keyword>
<evidence type="ECO:0008006" key="13">
    <source>
        <dbReference type="Google" id="ProtNLM"/>
    </source>
</evidence>
<comment type="subcellular location">
    <subcellularLocation>
        <location evidence="1">Membrane</location>
        <topology evidence="1">Multi-pass membrane protein</topology>
    </subcellularLocation>
</comment>
<dbReference type="Pfam" id="PF13246">
    <property type="entry name" value="Cation_ATPase"/>
    <property type="match status" value="1"/>
</dbReference>
<protein>
    <recommendedName>
        <fullName evidence="13">Phospholipid-transporting ATPase</fullName>
    </recommendedName>
</protein>
<gene>
    <name evidence="11" type="ORF">WJX84_002357</name>
</gene>
<feature type="transmembrane region" description="Helical" evidence="8">
    <location>
        <begin position="313"/>
        <end position="340"/>
    </location>
</feature>
<dbReference type="InterPro" id="IPR023299">
    <property type="entry name" value="ATPase_P-typ_cyto_dom_N"/>
</dbReference>
<dbReference type="InterPro" id="IPR044492">
    <property type="entry name" value="P_typ_ATPase_HD_dom"/>
</dbReference>
<dbReference type="InterPro" id="IPR023298">
    <property type="entry name" value="ATPase_P-typ_TM_dom_sf"/>
</dbReference>
<comment type="caution">
    <text evidence="11">The sequence shown here is derived from an EMBL/GenBank/DDBJ whole genome shotgun (WGS) entry which is preliminary data.</text>
</comment>
<feature type="transmembrane region" description="Helical" evidence="8">
    <location>
        <begin position="1086"/>
        <end position="1109"/>
    </location>
</feature>
<dbReference type="SUPFAM" id="SSF81660">
    <property type="entry name" value="Metal cation-transporting ATPase, ATP-binding domain N"/>
    <property type="match status" value="1"/>
</dbReference>
<dbReference type="GO" id="GO:0005886">
    <property type="term" value="C:plasma membrane"/>
    <property type="evidence" value="ECO:0007669"/>
    <property type="project" value="TreeGrafter"/>
</dbReference>
<dbReference type="SUPFAM" id="SSF81665">
    <property type="entry name" value="Calcium ATPase, transmembrane domain M"/>
    <property type="match status" value="1"/>
</dbReference>
<dbReference type="InterPro" id="IPR008250">
    <property type="entry name" value="ATPase_P-typ_transduc_dom_A_sf"/>
</dbReference>
<feature type="transmembrane region" description="Helical" evidence="8">
    <location>
        <begin position="1121"/>
        <end position="1143"/>
    </location>
</feature>
<dbReference type="GO" id="GO:0005524">
    <property type="term" value="F:ATP binding"/>
    <property type="evidence" value="ECO:0007669"/>
    <property type="project" value="InterPro"/>
</dbReference>
<dbReference type="GO" id="GO:0046872">
    <property type="term" value="F:metal ion binding"/>
    <property type="evidence" value="ECO:0007669"/>
    <property type="project" value="UniProtKB-KW"/>
</dbReference>
<dbReference type="PROSITE" id="PS00154">
    <property type="entry name" value="ATPASE_E1_E2"/>
    <property type="match status" value="1"/>
</dbReference>
<dbReference type="PANTHER" id="PTHR24092">
    <property type="entry name" value="PROBABLE PHOSPHOLIPID-TRANSPORTING ATPASE"/>
    <property type="match status" value="1"/>
</dbReference>
<keyword evidence="12" id="KW-1185">Reference proteome</keyword>
<evidence type="ECO:0000256" key="7">
    <source>
        <dbReference type="ARBA" id="ARBA00023136"/>
    </source>
</evidence>
<dbReference type="Gene3D" id="2.70.150.10">
    <property type="entry name" value="Calcium-transporting ATPase, cytoplasmic transduction domain A"/>
    <property type="match status" value="1"/>
</dbReference>
<organism evidence="11 12">
    <name type="scientific">Apatococcus fuscideae</name>
    <dbReference type="NCBI Taxonomy" id="2026836"/>
    <lineage>
        <taxon>Eukaryota</taxon>
        <taxon>Viridiplantae</taxon>
        <taxon>Chlorophyta</taxon>
        <taxon>core chlorophytes</taxon>
        <taxon>Trebouxiophyceae</taxon>
        <taxon>Chlorellales</taxon>
        <taxon>Chlorellaceae</taxon>
        <taxon>Apatococcus</taxon>
    </lineage>
</organism>
<dbReference type="Pfam" id="PF16212">
    <property type="entry name" value="PhoLip_ATPase_C"/>
    <property type="match status" value="1"/>
</dbReference>
<dbReference type="GO" id="GO:0016887">
    <property type="term" value="F:ATP hydrolysis activity"/>
    <property type="evidence" value="ECO:0007669"/>
    <property type="project" value="InterPro"/>
</dbReference>
<dbReference type="InterPro" id="IPR023214">
    <property type="entry name" value="HAD_sf"/>
</dbReference>
<dbReference type="NCBIfam" id="TIGR01494">
    <property type="entry name" value="ATPase_P-type"/>
    <property type="match status" value="1"/>
</dbReference>
<dbReference type="Proteomes" id="UP001485043">
    <property type="component" value="Unassembled WGS sequence"/>
</dbReference>
<dbReference type="SUPFAM" id="SSF81653">
    <property type="entry name" value="Calcium ATPase, transduction domain A"/>
    <property type="match status" value="1"/>
</dbReference>
<dbReference type="AlphaFoldDB" id="A0AAW1T0Q1"/>
<dbReference type="PANTHER" id="PTHR24092:SF150">
    <property type="entry name" value="PHOSPHOLIPID-TRANSPORTING ATPASE"/>
    <property type="match status" value="1"/>
</dbReference>
<keyword evidence="2 8" id="KW-0812">Transmembrane</keyword>
<dbReference type="InterPro" id="IPR036412">
    <property type="entry name" value="HAD-like_sf"/>
</dbReference>
<keyword evidence="3" id="KW-0479">Metal-binding</keyword>
<dbReference type="SFLD" id="SFLDS00003">
    <property type="entry name" value="Haloacid_Dehalogenase"/>
    <property type="match status" value="1"/>
</dbReference>
<evidence type="ECO:0000256" key="8">
    <source>
        <dbReference type="SAM" id="Phobius"/>
    </source>
</evidence>
<keyword evidence="7 8" id="KW-0472">Membrane</keyword>
<dbReference type="SFLD" id="SFLDF00027">
    <property type="entry name" value="p-type_atpase"/>
    <property type="match status" value="1"/>
</dbReference>
<feature type="transmembrane region" description="Helical" evidence="8">
    <location>
        <begin position="1011"/>
        <end position="1030"/>
    </location>
</feature>
<feature type="transmembrane region" description="Helical" evidence="8">
    <location>
        <begin position="1193"/>
        <end position="1213"/>
    </location>
</feature>
<reference evidence="11 12" key="1">
    <citation type="journal article" date="2024" name="Nat. Commun.">
        <title>Phylogenomics reveals the evolutionary origins of lichenization in chlorophyte algae.</title>
        <authorList>
            <person name="Puginier C."/>
            <person name="Libourel C."/>
            <person name="Otte J."/>
            <person name="Skaloud P."/>
            <person name="Haon M."/>
            <person name="Grisel S."/>
            <person name="Petersen M."/>
            <person name="Berrin J.G."/>
            <person name="Delaux P.M."/>
            <person name="Dal Grande F."/>
            <person name="Keller J."/>
        </authorList>
    </citation>
    <scope>NUCLEOTIDE SEQUENCE [LARGE SCALE GENOMIC DNA]</scope>
    <source>
        <strain evidence="11 12">SAG 2523</strain>
    </source>
</reference>
<feature type="transmembrane region" description="Helical" evidence="8">
    <location>
        <begin position="1042"/>
        <end position="1059"/>
    </location>
</feature>
<dbReference type="Gene3D" id="1.20.1110.10">
    <property type="entry name" value="Calcium-transporting ATPase, transmembrane domain"/>
    <property type="match status" value="1"/>
</dbReference>
<proteinExistence type="predicted"/>
<dbReference type="PRINTS" id="PR00119">
    <property type="entry name" value="CATATPASE"/>
</dbReference>
<feature type="transmembrane region" description="Helical" evidence="8">
    <location>
        <begin position="365"/>
        <end position="389"/>
    </location>
</feature>
<evidence type="ECO:0000259" key="9">
    <source>
        <dbReference type="Pfam" id="PF16209"/>
    </source>
</evidence>
<dbReference type="InterPro" id="IPR032630">
    <property type="entry name" value="P_typ_ATPase_c"/>
</dbReference>
<dbReference type="InterPro" id="IPR032631">
    <property type="entry name" value="P-type_ATPase_N"/>
</dbReference>
<dbReference type="SUPFAM" id="SSF56784">
    <property type="entry name" value="HAD-like"/>
    <property type="match status" value="1"/>
</dbReference>
<dbReference type="Gene3D" id="3.40.1110.10">
    <property type="entry name" value="Calcium-transporting ATPase, cytoplasmic domain N"/>
    <property type="match status" value="2"/>
</dbReference>
<evidence type="ECO:0000256" key="6">
    <source>
        <dbReference type="ARBA" id="ARBA00022989"/>
    </source>
</evidence>
<evidence type="ECO:0000256" key="1">
    <source>
        <dbReference type="ARBA" id="ARBA00004141"/>
    </source>
</evidence>
<dbReference type="InterPro" id="IPR001757">
    <property type="entry name" value="P_typ_ATPase"/>
</dbReference>
<dbReference type="EMBL" id="JALJOV010000592">
    <property type="protein sequence ID" value="KAK9862536.1"/>
    <property type="molecule type" value="Genomic_DNA"/>
</dbReference>
<dbReference type="GO" id="GO:0140326">
    <property type="term" value="F:ATPase-coupled intramembrane lipid transporter activity"/>
    <property type="evidence" value="ECO:0007669"/>
    <property type="project" value="TreeGrafter"/>
</dbReference>
<dbReference type="Gene3D" id="3.40.50.1000">
    <property type="entry name" value="HAD superfamily/HAD-like"/>
    <property type="match status" value="2"/>
</dbReference>
<accession>A0AAW1T0Q1</accession>
<dbReference type="InterPro" id="IPR018303">
    <property type="entry name" value="ATPase_P-typ_P_site"/>
</dbReference>
<feature type="domain" description="P-type ATPase C-terminal" evidence="10">
    <location>
        <begin position="976"/>
        <end position="1223"/>
    </location>
</feature>
<dbReference type="GO" id="GO:0045332">
    <property type="term" value="P:phospholipid translocation"/>
    <property type="evidence" value="ECO:0007669"/>
    <property type="project" value="TreeGrafter"/>
</dbReference>
<feature type="transmembrane region" description="Helical" evidence="8">
    <location>
        <begin position="1150"/>
        <end position="1173"/>
    </location>
</feature>
<name>A0AAW1T0Q1_9CHLO</name>
<dbReference type="Pfam" id="PF16209">
    <property type="entry name" value="PhoLip_ATPase_N"/>
    <property type="match status" value="1"/>
</dbReference>
<feature type="domain" description="P-type ATPase N-terminal" evidence="9">
    <location>
        <begin position="54"/>
        <end position="109"/>
    </location>
</feature>
<sequence>MAQRAISWLNEWLGLGCFNFNWLQNLRKRGAVKDASVKGVHTVDARTVLLNGHAQPQRYVLNEIRTSKYGLVNFLPVFLFTMFRRVAYLYFLAQAALAYWSVVSPFSPYGPTIALVVILLVAAIKALIEDAGRHREDVKINNGKARILMNNGKTSETKWRHVHVGDIVEVHDNEDFPADLLCLHCQLEDGVCYIKTTNLDGESNLKIKRPVDLGAATPQTPEDVLKLRGELHCEPPNANLHIFVGRLEVVSSMPDTDAGKATVIPVSLNEMLLRGCTLKNSGRVLGLVVYTGPESRIQMNAAAPPRKTGSYDAFLNVQIAIVILFQILLCIGLACGSLGWRNNSGYERSHLQFRVNNQGNYKSNIVYVIVLWITYWILLSYLVPISLFVTMEIVKFLMGLYVNFDRKMKHDATGEFAKARNTDMVEDLGMVEYVFSDKTGTLTSNEMQLRCIALRGSPFGSPDFQLETAEGTPAQRLEQFDERLASAASLMQAEGTAWAKPVVVPSAKGDSDMNGAPLVPAVQNGQFHFKADGAAPYGPGQTNVMGNGNSSGPAGGRGGAEDAQLGQQLLGFWTNICVCHSLISEAHPETGEPIFQGPSPDEVALVEAAKRMGFVFVARARSRLQVNMLGRPATYEILNTLDFTSDRARMSVVVRCPDGTIKLLTKGSDAVMLPLLRRAQDAGALERATQENLRNFSLQGLRTLVLCERILTETEWRDWNMRFQAASAQLVERDSKVSHTALEVERNLDLLGVTAIEDKLQAGVPDAISSLIKAGMKVWVITGDKQETAINIAISCKLIQHPDHLMVCNADSAEEAASLLDELTKRGMKQRDTDSYQGVRRSSRTGMPELACELVIDGKTLSHVLGTPAEAKLAELASGCAAVVVCRASPSQKAAIVRRMKRFRIAQCEGRTVRWIERQRAWLRWPLAPLLFLLKYQARVGVRMLAIGDGANDVAMIQAASIGIGIMGKEGRQATNNSDYAIGQFRFLERLLLVHGTLADYRLSRLIKYSFYKNIAFATTLFLFQFYNGYSGQALVDGITAAFYNAFFTALPVGAFAIFDRPVRLLSTLQNNPQLYHRSESLSIPAFWRTAIALAIVHGAICFFIPYYSVANGDRNSITDLWSVGKTIWVAVIGVVTLEILLVSRYQTKLFLLVTLLSYALVYPYVIILPLIFNGFGTRDPAQDGVGNHIFSSATFWLVLVFVYSLTFGIRFLERSIIWLYRPNDSMILSEMEALDLKEGDGALRRERQIELGHSQMSLRVHEAV</sequence>
<dbReference type="SFLD" id="SFLDG00002">
    <property type="entry name" value="C1.7:_P-type_atpase_like"/>
    <property type="match status" value="1"/>
</dbReference>
<evidence type="ECO:0000256" key="5">
    <source>
        <dbReference type="ARBA" id="ARBA00022967"/>
    </source>
</evidence>
<keyword evidence="4" id="KW-0460">Magnesium</keyword>
<evidence type="ECO:0000256" key="4">
    <source>
        <dbReference type="ARBA" id="ARBA00022842"/>
    </source>
</evidence>
<feature type="transmembrane region" description="Helical" evidence="8">
    <location>
        <begin position="109"/>
        <end position="128"/>
    </location>
</feature>
<keyword evidence="5" id="KW-1278">Translocase</keyword>
<evidence type="ECO:0000313" key="11">
    <source>
        <dbReference type="EMBL" id="KAK9862536.1"/>
    </source>
</evidence>
<evidence type="ECO:0000256" key="2">
    <source>
        <dbReference type="ARBA" id="ARBA00022692"/>
    </source>
</evidence>
<evidence type="ECO:0000313" key="12">
    <source>
        <dbReference type="Proteomes" id="UP001485043"/>
    </source>
</evidence>